<evidence type="ECO:0000313" key="1">
    <source>
        <dbReference type="EMBL" id="SMY09504.1"/>
    </source>
</evidence>
<name>A0A238LJC1_9RHOB</name>
<dbReference type="PANTHER" id="PTHR35841">
    <property type="entry name" value="PHOSPHONATES-BINDING PERIPLASMIC PROTEIN"/>
    <property type="match status" value="1"/>
</dbReference>
<proteinExistence type="predicted"/>
<organism evidence="1 2">
    <name type="scientific">Flavimaricola marinus</name>
    <dbReference type="NCBI Taxonomy" id="1819565"/>
    <lineage>
        <taxon>Bacteria</taxon>
        <taxon>Pseudomonadati</taxon>
        <taxon>Pseudomonadota</taxon>
        <taxon>Alphaproteobacteria</taxon>
        <taxon>Rhodobacterales</taxon>
        <taxon>Paracoccaceae</taxon>
        <taxon>Flavimaricola</taxon>
    </lineage>
</organism>
<gene>
    <name evidence="1" type="ORF">LOM8899_03671</name>
</gene>
<dbReference type="Pfam" id="PF12974">
    <property type="entry name" value="Phosphonate-bd"/>
    <property type="match status" value="1"/>
</dbReference>
<dbReference type="EMBL" id="FXZK01000010">
    <property type="protein sequence ID" value="SMY09504.1"/>
    <property type="molecule type" value="Genomic_DNA"/>
</dbReference>
<dbReference type="Gene3D" id="3.40.190.10">
    <property type="entry name" value="Periplasmic binding protein-like II"/>
    <property type="match status" value="1"/>
</dbReference>
<dbReference type="OrthoDB" id="7353682at2"/>
<reference evidence="1 2" key="1">
    <citation type="submission" date="2017-05" db="EMBL/GenBank/DDBJ databases">
        <authorList>
            <person name="Song R."/>
            <person name="Chenine A.L."/>
            <person name="Ruprecht R.M."/>
        </authorList>
    </citation>
    <scope>NUCLEOTIDE SEQUENCE [LARGE SCALE GENOMIC DNA]</scope>
    <source>
        <strain evidence="1 2">CECT 8899</strain>
    </source>
</reference>
<protein>
    <submittedName>
        <fullName evidence="1">ABC transporter, phosphonate, periplasmic substrate-binding protein</fullName>
    </submittedName>
</protein>
<dbReference type="RefSeq" id="WP_093993690.1">
    <property type="nucleotide sequence ID" value="NZ_FXZK01000010.1"/>
</dbReference>
<dbReference type="PANTHER" id="PTHR35841:SF1">
    <property type="entry name" value="PHOSPHONATES-BINDING PERIPLASMIC PROTEIN"/>
    <property type="match status" value="1"/>
</dbReference>
<sequence length="260" mass="27854">MIATLPMYDRPETRAAYDALWAAVRDGLRQRGLAAPDALDHEAHFMEAWGRDDLVLSQICNLPYRARYRDRVTLIGAADYGVDAVPPGYYRSVWVVRADDPATRVEDCAGYRLAFNDPMSHSGWGSAVADATERGLTLTPHLQTGAHLASIAAVASGAADLAAIDAVTWAMARRWDKPAQSLRPLGQTMGRPGQSFITARGQDPAPYFAAISDAIAAMPAEHKDATGLRGIVRLPVAAYDLPLPPEPATMTANAPMSASG</sequence>
<dbReference type="AlphaFoldDB" id="A0A238LJC1"/>
<accession>A0A238LJC1</accession>
<dbReference type="SUPFAM" id="SSF53850">
    <property type="entry name" value="Periplasmic binding protein-like II"/>
    <property type="match status" value="1"/>
</dbReference>
<evidence type="ECO:0000313" key="2">
    <source>
        <dbReference type="Proteomes" id="UP000201613"/>
    </source>
</evidence>
<keyword evidence="2" id="KW-1185">Reference proteome</keyword>
<dbReference type="Proteomes" id="UP000201613">
    <property type="component" value="Unassembled WGS sequence"/>
</dbReference>